<feature type="signal peptide" evidence="3">
    <location>
        <begin position="1"/>
        <end position="29"/>
    </location>
</feature>
<proteinExistence type="predicted"/>
<keyword evidence="2" id="KW-0472">Membrane</keyword>
<keyword evidence="3" id="KW-0732">Signal</keyword>
<dbReference type="Proteomes" id="UP000603369">
    <property type="component" value="Unassembled WGS sequence"/>
</dbReference>
<reference evidence="4 5" key="1">
    <citation type="submission" date="2020-12" db="EMBL/GenBank/DDBJ databases">
        <title>Draft genome sequence of the commensal strain Corynebacterium tuberculostearicum MFP09/CIP 102622 isolated from human skin.</title>
        <authorList>
            <person name="Boukerb A.M."/>
            <person name="Janvier X."/>
            <person name="Feuilloley M.G.J."/>
            <person name="Groboillot A."/>
        </authorList>
    </citation>
    <scope>NUCLEOTIDE SEQUENCE [LARGE SCALE GENOMIC DNA]</scope>
    <source>
        <strain evidence="4 5">CIP 102622</strain>
    </source>
</reference>
<accession>A0A8I1HVB0</accession>
<evidence type="ECO:0000256" key="1">
    <source>
        <dbReference type="SAM" id="MobiDB-lite"/>
    </source>
</evidence>
<sequence>MSHFKKIAASSLTAVALAATAVTAPTATAADADSWQDNVNPAFQPGEAGGSSTGSSQLDLTLIITAAAAGVAALASAVALYSPNVDVEKAARDAGLGQIADQIAAIQASLPGLPGQPA</sequence>
<name>A0A8I1HVB0_9CORY</name>
<keyword evidence="2" id="KW-1133">Transmembrane helix</keyword>
<evidence type="ECO:0000256" key="3">
    <source>
        <dbReference type="SAM" id="SignalP"/>
    </source>
</evidence>
<evidence type="ECO:0000313" key="5">
    <source>
        <dbReference type="Proteomes" id="UP000603369"/>
    </source>
</evidence>
<feature type="chain" id="PRO_5039262516" description="Secreted protein" evidence="3">
    <location>
        <begin position="30"/>
        <end position="118"/>
    </location>
</feature>
<protein>
    <recommendedName>
        <fullName evidence="6">Secreted protein</fullName>
    </recommendedName>
</protein>
<comment type="caution">
    <text evidence="4">The sequence shown here is derived from an EMBL/GenBank/DDBJ whole genome shotgun (WGS) entry which is preliminary data.</text>
</comment>
<organism evidence="4 5">
    <name type="scientific">Corynebacterium tuberculostearicum</name>
    <dbReference type="NCBI Taxonomy" id="38304"/>
    <lineage>
        <taxon>Bacteria</taxon>
        <taxon>Bacillati</taxon>
        <taxon>Actinomycetota</taxon>
        <taxon>Actinomycetes</taxon>
        <taxon>Mycobacteriales</taxon>
        <taxon>Corynebacteriaceae</taxon>
        <taxon>Corynebacterium</taxon>
    </lineage>
</organism>
<feature type="region of interest" description="Disordered" evidence="1">
    <location>
        <begin position="28"/>
        <end position="55"/>
    </location>
</feature>
<gene>
    <name evidence="4" type="ORF">JDP02_07310</name>
</gene>
<keyword evidence="2" id="KW-0812">Transmembrane</keyword>
<dbReference type="AlphaFoldDB" id="A0A8I1HVB0"/>
<evidence type="ECO:0008006" key="6">
    <source>
        <dbReference type="Google" id="ProtNLM"/>
    </source>
</evidence>
<keyword evidence="5" id="KW-1185">Reference proteome</keyword>
<dbReference type="EMBL" id="JAEHFL010000009">
    <property type="protein sequence ID" value="MBK3428320.1"/>
    <property type="molecule type" value="Genomic_DNA"/>
</dbReference>
<dbReference type="RefSeq" id="WP_200435911.1">
    <property type="nucleotide sequence ID" value="NZ_JAEHFL010000009.1"/>
</dbReference>
<evidence type="ECO:0000313" key="4">
    <source>
        <dbReference type="EMBL" id="MBK3428320.1"/>
    </source>
</evidence>
<evidence type="ECO:0000256" key="2">
    <source>
        <dbReference type="SAM" id="Phobius"/>
    </source>
</evidence>
<feature type="transmembrane region" description="Helical" evidence="2">
    <location>
        <begin position="60"/>
        <end position="82"/>
    </location>
</feature>